<feature type="domain" description="GtrA/DPMS transmembrane" evidence="7">
    <location>
        <begin position="14"/>
        <end position="127"/>
    </location>
</feature>
<accession>A0A9X2D3C3</accession>
<dbReference type="InterPro" id="IPR051401">
    <property type="entry name" value="GtrA_CellWall_Glycosyl"/>
</dbReference>
<keyword evidence="9" id="KW-1185">Reference proteome</keyword>
<dbReference type="EMBL" id="JAJKBJ010000026">
    <property type="protein sequence ID" value="MCL9685473.1"/>
    <property type="molecule type" value="Genomic_DNA"/>
</dbReference>
<keyword evidence="4 6" id="KW-1133">Transmembrane helix</keyword>
<name>A0A9X2D3C3_9GAMM</name>
<dbReference type="PANTHER" id="PTHR38459:SF1">
    <property type="entry name" value="PROPHAGE BACTOPRENOL-LINKED GLUCOSE TRANSLOCASE HOMOLOG"/>
    <property type="match status" value="1"/>
</dbReference>
<evidence type="ECO:0000256" key="2">
    <source>
        <dbReference type="ARBA" id="ARBA00009399"/>
    </source>
</evidence>
<evidence type="ECO:0000313" key="9">
    <source>
        <dbReference type="Proteomes" id="UP001139721"/>
    </source>
</evidence>
<proteinExistence type="inferred from homology"/>
<feature type="transmembrane region" description="Helical" evidence="6">
    <location>
        <begin position="12"/>
        <end position="35"/>
    </location>
</feature>
<dbReference type="Proteomes" id="UP001139721">
    <property type="component" value="Unassembled WGS sequence"/>
</dbReference>
<dbReference type="Pfam" id="PF04138">
    <property type="entry name" value="GtrA_DPMS_TM"/>
    <property type="match status" value="1"/>
</dbReference>
<dbReference type="InterPro" id="IPR007267">
    <property type="entry name" value="GtrA_DPMS_TM"/>
</dbReference>
<comment type="similarity">
    <text evidence="2">Belongs to the GtrA family.</text>
</comment>
<feature type="transmembrane region" description="Helical" evidence="6">
    <location>
        <begin position="102"/>
        <end position="127"/>
    </location>
</feature>
<dbReference type="PANTHER" id="PTHR38459">
    <property type="entry name" value="PROPHAGE BACTOPRENOL-LINKED GLUCOSE TRANSLOCASE HOMOLOG"/>
    <property type="match status" value="1"/>
</dbReference>
<evidence type="ECO:0000256" key="4">
    <source>
        <dbReference type="ARBA" id="ARBA00022989"/>
    </source>
</evidence>
<evidence type="ECO:0000313" key="8">
    <source>
        <dbReference type="EMBL" id="MCL9685473.1"/>
    </source>
</evidence>
<dbReference type="GO" id="GO:0000271">
    <property type="term" value="P:polysaccharide biosynthetic process"/>
    <property type="evidence" value="ECO:0007669"/>
    <property type="project" value="InterPro"/>
</dbReference>
<feature type="transmembrane region" description="Helical" evidence="6">
    <location>
        <begin position="74"/>
        <end position="96"/>
    </location>
</feature>
<gene>
    <name evidence="8" type="ORF">LOX96_15325</name>
</gene>
<evidence type="ECO:0000256" key="3">
    <source>
        <dbReference type="ARBA" id="ARBA00022692"/>
    </source>
</evidence>
<evidence type="ECO:0000259" key="7">
    <source>
        <dbReference type="Pfam" id="PF04138"/>
    </source>
</evidence>
<keyword evidence="3 6" id="KW-0812">Transmembrane</keyword>
<feature type="transmembrane region" description="Helical" evidence="6">
    <location>
        <begin position="41"/>
        <end position="62"/>
    </location>
</feature>
<reference evidence="8" key="1">
    <citation type="submission" date="2021-11" db="EMBL/GenBank/DDBJ databases">
        <title>Legionella maioricencis sp. nov., a new species isolated from hot water samples in Mallorca.</title>
        <authorList>
            <person name="Crespi S."/>
            <person name="Drasar V."/>
            <person name="Salva-Serra F."/>
            <person name="Jaen-Luchoro D."/>
            <person name="Pineiro-Iglesias B."/>
            <person name="Aliaga F."/>
            <person name="Fernandez-Juarez V."/>
            <person name="Coll G."/>
            <person name="Moore E.R.B."/>
            <person name="Bennasar-Figueras A."/>
        </authorList>
    </citation>
    <scope>NUCLEOTIDE SEQUENCE</scope>
    <source>
        <strain evidence="8">HCPI-6</strain>
    </source>
</reference>
<keyword evidence="5 6" id="KW-0472">Membrane</keyword>
<evidence type="ECO:0000256" key="5">
    <source>
        <dbReference type="ARBA" id="ARBA00023136"/>
    </source>
</evidence>
<dbReference type="GO" id="GO:0005886">
    <property type="term" value="C:plasma membrane"/>
    <property type="evidence" value="ECO:0007669"/>
    <property type="project" value="TreeGrafter"/>
</dbReference>
<evidence type="ECO:0000256" key="1">
    <source>
        <dbReference type="ARBA" id="ARBA00004141"/>
    </source>
</evidence>
<evidence type="ECO:0000256" key="6">
    <source>
        <dbReference type="SAM" id="Phobius"/>
    </source>
</evidence>
<comment type="subcellular location">
    <subcellularLocation>
        <location evidence="1">Membrane</location>
        <topology evidence="1">Multi-pass membrane protein</topology>
    </subcellularLocation>
</comment>
<protein>
    <submittedName>
        <fullName evidence="8">GtrA family protein</fullName>
    </submittedName>
</protein>
<sequence length="129" mass="14543">MTTSLKLPHRLIYFGVTGASAAAVHILTVLGLVTYMEVRPLIANIFAFLLAFNVSFLGHRYFTFAKLHNQKQLSLPHFFLVASSAGIINELLYFLLLDYTPLSYLIALIIVLGLVSIYSFILSRFWACR</sequence>
<dbReference type="AlphaFoldDB" id="A0A9X2D3C3"/>
<comment type="caution">
    <text evidence="8">The sequence shown here is derived from an EMBL/GenBank/DDBJ whole genome shotgun (WGS) entry which is preliminary data.</text>
</comment>
<organism evidence="8 9">
    <name type="scientific">Legionella maioricensis</name>
    <dbReference type="NCBI Taxonomy" id="2896528"/>
    <lineage>
        <taxon>Bacteria</taxon>
        <taxon>Pseudomonadati</taxon>
        <taxon>Pseudomonadota</taxon>
        <taxon>Gammaproteobacteria</taxon>
        <taxon>Legionellales</taxon>
        <taxon>Legionellaceae</taxon>
        <taxon>Legionella</taxon>
    </lineage>
</organism>
<dbReference type="RefSeq" id="WP_250424624.1">
    <property type="nucleotide sequence ID" value="NZ_JAJKBJ010000026.1"/>
</dbReference>